<feature type="region of interest" description="Disordered" evidence="10">
    <location>
        <begin position="418"/>
        <end position="454"/>
    </location>
</feature>
<comment type="caution">
    <text evidence="12">The sequence shown here is derived from an EMBL/GenBank/DDBJ whole genome shotgun (WGS) entry which is preliminary data.</text>
</comment>
<sequence>MNYNLHPVSYLNATERIIDSEISTTSPTASSQSSNNSPRSSFTSQSSANSPLDSKDVHYIKRDTFNNDNRSSAPHQNDSMMNTYFQEQSTKIPIISAEQVQQHQHELNKFNAPPPFAAQAPSKNSSDDDVSSEDSTATEPAKRVKKTYKKIKEEDLKGPFVCHWESCTSVFETPEILYEHLCDDHVGRKSSNNLSLTCYWENCGVSTVKRDHITSHLRVHVPLKPFHCDLCPKSFKRPQDLKKHSRIHAEDHPKKLKKAQKQFQKEAEEMNRQMGYRQQQAPLQHHLQHPSLPQYQTQGGYPPYQDFHIHSDVGVYHQPHHGQPIQQQTPPYEPLSQQQHQHQHENSNISQQGFEQFDGSRKRRPESNVQSNSNIVSVILNDFNFMNTANGQDYGNNKKTKLEPQYNIDIFNRLNQLDDHHHPQSSSVHQQQQQQQAAPAPSAQQHGAYGNFSYNSNPTQILEAEKFFNSLSSSIDVQYQNLSQQQQSQSQGHSQLPQQVPSGQLYPTMQRTEHSQTGYVPNFPQYDRSSGFQQQAPVSMEFGGVSSYQRSGQSTETKSSEDDDLSSKLEGLSIKKNSATMSLDDVERHRALIDLVLKHLASLKESTEKPVKEKETRSIYPTITAF</sequence>
<comment type="similarity">
    <text evidence="8">Belongs to the pacC/RIM101 family.</text>
</comment>
<keyword evidence="4" id="KW-0677">Repeat</keyword>
<feature type="compositionally biased region" description="Low complexity" evidence="10">
    <location>
        <begin position="424"/>
        <end position="446"/>
    </location>
</feature>
<protein>
    <submittedName>
        <fullName evidence="12">PH-response transcription factor pacC/RIM101</fullName>
    </submittedName>
</protein>
<comment type="subcellular location">
    <subcellularLocation>
        <location evidence="1">Nucleus</location>
    </subcellularLocation>
</comment>
<feature type="region of interest" description="Disordered" evidence="10">
    <location>
        <begin position="239"/>
        <end position="283"/>
    </location>
</feature>
<evidence type="ECO:0000256" key="9">
    <source>
        <dbReference type="PROSITE-ProRule" id="PRU00042"/>
    </source>
</evidence>
<keyword evidence="7" id="KW-0539">Nucleus</keyword>
<keyword evidence="2" id="KW-0678">Repressor</keyword>
<evidence type="ECO:0000256" key="5">
    <source>
        <dbReference type="ARBA" id="ARBA00022771"/>
    </source>
</evidence>
<dbReference type="GO" id="GO:0008270">
    <property type="term" value="F:zinc ion binding"/>
    <property type="evidence" value="ECO:0007669"/>
    <property type="project" value="UniProtKB-KW"/>
</dbReference>
<feature type="region of interest" description="Disordered" evidence="10">
    <location>
        <begin position="544"/>
        <end position="569"/>
    </location>
</feature>
<feature type="domain" description="C2H2-type" evidence="11">
    <location>
        <begin position="160"/>
        <end position="190"/>
    </location>
</feature>
<gene>
    <name evidence="12" type="ORF">CLIB1423_28S01200</name>
</gene>
<keyword evidence="6" id="KW-0862">Zinc</keyword>
<dbReference type="PANTHER" id="PTHR47257:SF1">
    <property type="entry name" value="PH-RESPONSE TRANSCRIPTION FACTOR PACC_RIM101"/>
    <property type="match status" value="1"/>
</dbReference>
<dbReference type="Gene3D" id="3.30.160.60">
    <property type="entry name" value="Classic Zinc Finger"/>
    <property type="match status" value="2"/>
</dbReference>
<evidence type="ECO:0000313" key="13">
    <source>
        <dbReference type="Proteomes" id="UP000837801"/>
    </source>
</evidence>
<evidence type="ECO:0000256" key="6">
    <source>
        <dbReference type="ARBA" id="ARBA00022833"/>
    </source>
</evidence>
<dbReference type="PROSITE" id="PS50157">
    <property type="entry name" value="ZINC_FINGER_C2H2_2"/>
    <property type="match status" value="3"/>
</dbReference>
<proteinExistence type="inferred from homology"/>
<dbReference type="Proteomes" id="UP000837801">
    <property type="component" value="Unassembled WGS sequence"/>
</dbReference>
<dbReference type="GO" id="GO:0045944">
    <property type="term" value="P:positive regulation of transcription by RNA polymerase II"/>
    <property type="evidence" value="ECO:0007669"/>
    <property type="project" value="TreeGrafter"/>
</dbReference>
<feature type="compositionally biased region" description="Low complexity" evidence="10">
    <location>
        <begin position="482"/>
        <end position="499"/>
    </location>
</feature>
<dbReference type="InterPro" id="IPR036236">
    <property type="entry name" value="Znf_C2H2_sf"/>
</dbReference>
<feature type="region of interest" description="Disordered" evidence="10">
    <location>
        <begin position="482"/>
        <end position="532"/>
    </location>
</feature>
<dbReference type="SMART" id="SM00355">
    <property type="entry name" value="ZnF_C2H2"/>
    <property type="match status" value="3"/>
</dbReference>
<name>A0A9P0VZY3_9ASCO</name>
<keyword evidence="5 9" id="KW-0863">Zinc-finger</keyword>
<reference evidence="12" key="1">
    <citation type="submission" date="2022-03" db="EMBL/GenBank/DDBJ databases">
        <authorList>
            <person name="Legras J.-L."/>
            <person name="Devillers H."/>
            <person name="Grondin C."/>
        </authorList>
    </citation>
    <scope>NUCLEOTIDE SEQUENCE</scope>
    <source>
        <strain evidence="12">CLIB 1423</strain>
    </source>
</reference>
<keyword evidence="13" id="KW-1185">Reference proteome</keyword>
<dbReference type="SUPFAM" id="SSF57667">
    <property type="entry name" value="beta-beta-alpha zinc fingers"/>
    <property type="match status" value="2"/>
</dbReference>
<evidence type="ECO:0000256" key="4">
    <source>
        <dbReference type="ARBA" id="ARBA00022737"/>
    </source>
</evidence>
<feature type="domain" description="C2H2-type" evidence="11">
    <location>
        <begin position="196"/>
        <end position="225"/>
    </location>
</feature>
<organism evidence="12 13">
    <name type="scientific">[Candida] railenensis</name>
    <dbReference type="NCBI Taxonomy" id="45579"/>
    <lineage>
        <taxon>Eukaryota</taxon>
        <taxon>Fungi</taxon>
        <taxon>Dikarya</taxon>
        <taxon>Ascomycota</taxon>
        <taxon>Saccharomycotina</taxon>
        <taxon>Pichiomycetes</taxon>
        <taxon>Debaryomycetaceae</taxon>
        <taxon>Kurtzmaniella</taxon>
    </lineage>
</organism>
<feature type="compositionally biased region" description="Low complexity" evidence="10">
    <location>
        <begin position="23"/>
        <end position="48"/>
    </location>
</feature>
<feature type="region of interest" description="Disordered" evidence="10">
    <location>
        <begin position="110"/>
        <end position="144"/>
    </location>
</feature>
<dbReference type="PROSITE" id="PS00028">
    <property type="entry name" value="ZINC_FINGER_C2H2_1"/>
    <property type="match status" value="2"/>
</dbReference>
<evidence type="ECO:0000256" key="8">
    <source>
        <dbReference type="ARBA" id="ARBA00038089"/>
    </source>
</evidence>
<evidence type="ECO:0000256" key="1">
    <source>
        <dbReference type="ARBA" id="ARBA00004123"/>
    </source>
</evidence>
<dbReference type="GO" id="GO:0005634">
    <property type="term" value="C:nucleus"/>
    <property type="evidence" value="ECO:0007669"/>
    <property type="project" value="UniProtKB-SubCell"/>
</dbReference>
<dbReference type="OrthoDB" id="6155966at2759"/>
<feature type="region of interest" description="Disordered" evidence="10">
    <location>
        <begin position="315"/>
        <end position="370"/>
    </location>
</feature>
<feature type="compositionally biased region" description="Polar residues" evidence="10">
    <location>
        <begin position="500"/>
        <end position="519"/>
    </location>
</feature>
<dbReference type="AlphaFoldDB" id="A0A9P0VZY3"/>
<dbReference type="EMBL" id="CAKXYY010000028">
    <property type="protein sequence ID" value="CAH2355567.1"/>
    <property type="molecule type" value="Genomic_DNA"/>
</dbReference>
<evidence type="ECO:0000256" key="10">
    <source>
        <dbReference type="SAM" id="MobiDB-lite"/>
    </source>
</evidence>
<dbReference type="InterPro" id="IPR013087">
    <property type="entry name" value="Znf_C2H2_type"/>
</dbReference>
<feature type="domain" description="C2H2-type" evidence="11">
    <location>
        <begin position="226"/>
        <end position="253"/>
    </location>
</feature>
<accession>A0A9P0VZY3</accession>
<dbReference type="PANTHER" id="PTHR47257">
    <property type="entry name" value="PH-RESPONSE TRANSCRIPTION FACTOR PACC/RIM101"/>
    <property type="match status" value="1"/>
</dbReference>
<dbReference type="InterPro" id="IPR050806">
    <property type="entry name" value="pacC/RIM101"/>
</dbReference>
<evidence type="ECO:0000313" key="12">
    <source>
        <dbReference type="EMBL" id="CAH2355567.1"/>
    </source>
</evidence>
<feature type="compositionally biased region" description="Low complexity" evidence="10">
    <location>
        <begin position="321"/>
        <end position="352"/>
    </location>
</feature>
<evidence type="ECO:0000256" key="7">
    <source>
        <dbReference type="ARBA" id="ARBA00023242"/>
    </source>
</evidence>
<feature type="compositionally biased region" description="Basic and acidic residues" evidence="10">
    <location>
        <begin position="239"/>
        <end position="253"/>
    </location>
</feature>
<evidence type="ECO:0000256" key="3">
    <source>
        <dbReference type="ARBA" id="ARBA00022723"/>
    </source>
</evidence>
<feature type="region of interest" description="Disordered" evidence="10">
    <location>
        <begin position="23"/>
        <end position="55"/>
    </location>
</feature>
<keyword evidence="3" id="KW-0479">Metal-binding</keyword>
<evidence type="ECO:0000256" key="2">
    <source>
        <dbReference type="ARBA" id="ARBA00022491"/>
    </source>
</evidence>
<evidence type="ECO:0000259" key="11">
    <source>
        <dbReference type="PROSITE" id="PS50157"/>
    </source>
</evidence>
<dbReference type="FunFam" id="3.30.160.60:FF:002343">
    <property type="entry name" value="Zinc finger protein 33A"/>
    <property type="match status" value="1"/>
</dbReference>